<evidence type="ECO:0000313" key="6">
    <source>
        <dbReference type="Proteomes" id="UP001556040"/>
    </source>
</evidence>
<dbReference type="Proteomes" id="UP001556040">
    <property type="component" value="Unassembled WGS sequence"/>
</dbReference>
<dbReference type="InterPro" id="IPR036129">
    <property type="entry name" value="Glycerate_kinase_sf"/>
</dbReference>
<evidence type="ECO:0000256" key="3">
    <source>
        <dbReference type="ARBA" id="ARBA00022777"/>
    </source>
</evidence>
<dbReference type="EMBL" id="JBFMIA010000013">
    <property type="protein sequence ID" value="MEW9502665.1"/>
    <property type="molecule type" value="Genomic_DNA"/>
</dbReference>
<accession>A0ABV3Q5P4</accession>
<sequence length="369" mass="38922">MNIVIAPDSFKGSLCATEAAEAMQRGFEAIFENAVFSVFPMADGGEGTLQSFSYKKQVPIQHHTVRNAYGQNKEASVLIHKEQAIIETASIVGLTDYSVDQLSPHMSTTFGVGEMISHALDQGCKKIIVGLGGSATNDGGAGMLEALGVHFWKGSTKLSDIRAQDLATIESIDISTLDPRLSEVDILIASDVNNGLTGPQGATAVFGPQKGVLANQVETLDQALSNYGERLASHLIDQPGAGAAGGLGFALLSIGGRFEQGAKVIAEALMLPEAIKKADLIITGEGKTDFQTAFGKVPHFVASQAKESNKPVILISGSLDTEMDAVDDLFSASFSIMYGPCTLNYAMEHAAFLTEARSKEIAKLVALLI</sequence>
<evidence type="ECO:0000313" key="5">
    <source>
        <dbReference type="EMBL" id="MEW9502665.1"/>
    </source>
</evidence>
<keyword evidence="6" id="KW-1185">Reference proteome</keyword>
<dbReference type="Gene3D" id="3.90.1510.10">
    <property type="entry name" value="Glycerate kinase, domain 2"/>
    <property type="match status" value="1"/>
</dbReference>
<evidence type="ECO:0000256" key="2">
    <source>
        <dbReference type="ARBA" id="ARBA00022679"/>
    </source>
</evidence>
<dbReference type="SUPFAM" id="SSF110738">
    <property type="entry name" value="Glycerate kinase I"/>
    <property type="match status" value="1"/>
</dbReference>
<dbReference type="GO" id="GO:0008887">
    <property type="term" value="F:glycerate kinase activity"/>
    <property type="evidence" value="ECO:0007669"/>
    <property type="project" value="UniProtKB-EC"/>
</dbReference>
<name>A0ABV3Q5P4_9BACL</name>
<comment type="caution">
    <text evidence="5">The sequence shown here is derived from an EMBL/GenBank/DDBJ whole genome shotgun (WGS) entry which is preliminary data.</text>
</comment>
<dbReference type="PIRSF" id="PIRSF006078">
    <property type="entry name" value="GlxK"/>
    <property type="match status" value="1"/>
</dbReference>
<proteinExistence type="inferred from homology"/>
<gene>
    <name evidence="5" type="ORF">AB1471_12780</name>
</gene>
<dbReference type="InterPro" id="IPR004381">
    <property type="entry name" value="Glycerate_kinase"/>
</dbReference>
<dbReference type="Pfam" id="PF02595">
    <property type="entry name" value="Gly_kinase"/>
    <property type="match status" value="1"/>
</dbReference>
<comment type="similarity">
    <text evidence="1 4">Belongs to the glycerate kinase type-1 family.</text>
</comment>
<keyword evidence="2 4" id="KW-0808">Transferase</keyword>
<reference evidence="5 6" key="1">
    <citation type="journal article" date="1979" name="Int. J. Syst. Evol. Microbiol.">
        <title>Bacillus globisporus subsp. marinus subsp. nov.</title>
        <authorList>
            <person name="Liu H."/>
        </authorList>
    </citation>
    <scope>NUCLEOTIDE SEQUENCE [LARGE SCALE GENOMIC DNA]</scope>
    <source>
        <strain evidence="5 6">DSM 1297</strain>
    </source>
</reference>
<keyword evidence="3 4" id="KW-0418">Kinase</keyword>
<dbReference type="Gene3D" id="3.40.50.10350">
    <property type="entry name" value="Glycerate kinase, domain 1"/>
    <property type="match status" value="1"/>
</dbReference>
<dbReference type="NCBIfam" id="TIGR00045">
    <property type="entry name" value="glycerate kinase"/>
    <property type="match status" value="1"/>
</dbReference>
<protein>
    <submittedName>
        <fullName evidence="5">Glycerate kinase</fullName>
        <ecNumber evidence="5">2.7.1.31</ecNumber>
    </submittedName>
</protein>
<dbReference type="PANTHER" id="PTHR21599:SF0">
    <property type="entry name" value="GLYCERATE KINASE"/>
    <property type="match status" value="1"/>
</dbReference>
<evidence type="ECO:0000256" key="4">
    <source>
        <dbReference type="PIRNR" id="PIRNR006078"/>
    </source>
</evidence>
<evidence type="ECO:0000256" key="1">
    <source>
        <dbReference type="ARBA" id="ARBA00006284"/>
    </source>
</evidence>
<dbReference type="InterPro" id="IPR018197">
    <property type="entry name" value="Glycerate_kinase_RE-like"/>
</dbReference>
<organism evidence="5 6">
    <name type="scientific">Jeotgalibacillus marinus</name>
    <dbReference type="NCBI Taxonomy" id="86667"/>
    <lineage>
        <taxon>Bacteria</taxon>
        <taxon>Bacillati</taxon>
        <taxon>Bacillota</taxon>
        <taxon>Bacilli</taxon>
        <taxon>Bacillales</taxon>
        <taxon>Caryophanaceae</taxon>
        <taxon>Jeotgalibacillus</taxon>
    </lineage>
</organism>
<dbReference type="InterPro" id="IPR018193">
    <property type="entry name" value="Glyc_kinase_flavodox-like_fold"/>
</dbReference>
<dbReference type="EC" id="2.7.1.31" evidence="5"/>
<dbReference type="RefSeq" id="WP_367780154.1">
    <property type="nucleotide sequence ID" value="NZ_JBFMIA010000013.1"/>
</dbReference>
<dbReference type="PANTHER" id="PTHR21599">
    <property type="entry name" value="GLYCERATE KINASE"/>
    <property type="match status" value="1"/>
</dbReference>